<accession>A0A2V3J136</accession>
<evidence type="ECO:0000313" key="4">
    <source>
        <dbReference type="Proteomes" id="UP000247409"/>
    </source>
</evidence>
<reference evidence="3 4" key="1">
    <citation type="journal article" date="2018" name="Mol. Biol. Evol.">
        <title>Analysis of the draft genome of the red seaweed Gracilariopsis chorda provides insights into genome size evolution in Rhodophyta.</title>
        <authorList>
            <person name="Lee J."/>
            <person name="Yang E.C."/>
            <person name="Graf L."/>
            <person name="Yang J.H."/>
            <person name="Qiu H."/>
            <person name="Zel Zion U."/>
            <person name="Chan C.X."/>
            <person name="Stephens T.G."/>
            <person name="Weber A.P.M."/>
            <person name="Boo G.H."/>
            <person name="Boo S.M."/>
            <person name="Kim K.M."/>
            <person name="Shin Y."/>
            <person name="Jung M."/>
            <person name="Lee S.J."/>
            <person name="Yim H.S."/>
            <person name="Lee J.H."/>
            <person name="Bhattacharya D."/>
            <person name="Yoon H.S."/>
        </authorList>
    </citation>
    <scope>NUCLEOTIDE SEQUENCE [LARGE SCALE GENOMIC DNA]</scope>
    <source>
        <strain evidence="3 4">SKKU-2015</strain>
        <tissue evidence="3">Whole body</tissue>
    </source>
</reference>
<sequence>MRDMQQQTQQLTSVREAARESKKESLRRVSELKELRCTIESLTKALHASASEKQALKESIRGSQEVVTDLRRRLARSEARCTKLEAEVAAASLTRWELLSKLHNDTTQRLAAINCLRQPQNGALLRDVGSPPSRQFSEHSLSPIAMPKSPSESCLLSLKPDLSVSDDDDDNGEEVGGGGERGGEGGFEEIAIGASYSGLSTRNEWRGNPPGVVGRQEENRALRLVRAPWVDSMRELPEAGESCGSLANALQPEVTESWSGVKHMRRTGRDASGSGSRLIGEKGRAE</sequence>
<feature type="coiled-coil region" evidence="1">
    <location>
        <begin position="67"/>
        <end position="94"/>
    </location>
</feature>
<proteinExistence type="predicted"/>
<evidence type="ECO:0000256" key="1">
    <source>
        <dbReference type="SAM" id="Coils"/>
    </source>
</evidence>
<feature type="region of interest" description="Disordered" evidence="2">
    <location>
        <begin position="124"/>
        <end position="191"/>
    </location>
</feature>
<evidence type="ECO:0000256" key="2">
    <source>
        <dbReference type="SAM" id="MobiDB-lite"/>
    </source>
</evidence>
<dbReference type="Proteomes" id="UP000247409">
    <property type="component" value="Unassembled WGS sequence"/>
</dbReference>
<feature type="compositionally biased region" description="Basic and acidic residues" evidence="2">
    <location>
        <begin position="16"/>
        <end position="25"/>
    </location>
</feature>
<keyword evidence="4" id="KW-1185">Reference proteome</keyword>
<feature type="region of interest" description="Disordered" evidence="2">
    <location>
        <begin position="257"/>
        <end position="286"/>
    </location>
</feature>
<comment type="caution">
    <text evidence="3">The sequence shown here is derived from an EMBL/GenBank/DDBJ whole genome shotgun (WGS) entry which is preliminary data.</text>
</comment>
<feature type="region of interest" description="Disordered" evidence="2">
    <location>
        <begin position="1"/>
        <end position="25"/>
    </location>
</feature>
<dbReference type="OrthoDB" id="10661946at2759"/>
<evidence type="ECO:0000313" key="3">
    <source>
        <dbReference type="EMBL" id="PXF47657.1"/>
    </source>
</evidence>
<keyword evidence="1" id="KW-0175">Coiled coil</keyword>
<gene>
    <name evidence="3" type="ORF">BWQ96_02519</name>
</gene>
<feature type="compositionally biased region" description="Polar residues" evidence="2">
    <location>
        <begin position="1"/>
        <end position="13"/>
    </location>
</feature>
<protein>
    <submittedName>
        <fullName evidence="3">Uncharacterized protein</fullName>
    </submittedName>
</protein>
<dbReference type="EMBL" id="NBIV01000021">
    <property type="protein sequence ID" value="PXF47657.1"/>
    <property type="molecule type" value="Genomic_DNA"/>
</dbReference>
<dbReference type="AlphaFoldDB" id="A0A2V3J136"/>
<feature type="compositionally biased region" description="Acidic residues" evidence="2">
    <location>
        <begin position="164"/>
        <end position="173"/>
    </location>
</feature>
<organism evidence="3 4">
    <name type="scientific">Gracilariopsis chorda</name>
    <dbReference type="NCBI Taxonomy" id="448386"/>
    <lineage>
        <taxon>Eukaryota</taxon>
        <taxon>Rhodophyta</taxon>
        <taxon>Florideophyceae</taxon>
        <taxon>Rhodymeniophycidae</taxon>
        <taxon>Gracilariales</taxon>
        <taxon>Gracilariaceae</taxon>
        <taxon>Gracilariopsis</taxon>
    </lineage>
</organism>
<name>A0A2V3J136_9FLOR</name>